<feature type="domain" description="EH" evidence="3">
    <location>
        <begin position="430"/>
        <end position="510"/>
    </location>
</feature>
<dbReference type="SMART" id="SM00027">
    <property type="entry name" value="EH"/>
    <property type="match status" value="1"/>
</dbReference>
<feature type="domain" description="EF-hand" evidence="4">
    <location>
        <begin position="461"/>
        <end position="496"/>
    </location>
</feature>
<feature type="region of interest" description="Disordered" evidence="2">
    <location>
        <begin position="1"/>
        <end position="153"/>
    </location>
</feature>
<feature type="compositionally biased region" description="Polar residues" evidence="2">
    <location>
        <begin position="234"/>
        <end position="243"/>
    </location>
</feature>
<dbReference type="OrthoDB" id="1716625at2759"/>
<dbReference type="GO" id="GO:0005509">
    <property type="term" value="F:calcium ion binding"/>
    <property type="evidence" value="ECO:0007669"/>
    <property type="project" value="InterPro"/>
</dbReference>
<feature type="compositionally biased region" description="Polar residues" evidence="2">
    <location>
        <begin position="360"/>
        <end position="371"/>
    </location>
</feature>
<dbReference type="CDD" id="cd00052">
    <property type="entry name" value="EH"/>
    <property type="match status" value="1"/>
</dbReference>
<evidence type="ECO:0000313" key="6">
    <source>
        <dbReference type="Proteomes" id="UP000070544"/>
    </source>
</evidence>
<feature type="compositionally biased region" description="Low complexity" evidence="2">
    <location>
        <begin position="415"/>
        <end position="427"/>
    </location>
</feature>
<accession>A0A139AMJ4</accession>
<feature type="compositionally biased region" description="Gly residues" evidence="2">
    <location>
        <begin position="21"/>
        <end position="39"/>
    </location>
</feature>
<proteinExistence type="predicted"/>
<dbReference type="InterPro" id="IPR002048">
    <property type="entry name" value="EF_hand_dom"/>
</dbReference>
<evidence type="ECO:0008006" key="7">
    <source>
        <dbReference type="Google" id="ProtNLM"/>
    </source>
</evidence>
<feature type="compositionally biased region" description="Pro residues" evidence="2">
    <location>
        <begin position="346"/>
        <end position="356"/>
    </location>
</feature>
<protein>
    <recommendedName>
        <fullName evidence="7">EF-hand domain-containing protein</fullName>
    </recommendedName>
</protein>
<dbReference type="Gene3D" id="1.10.238.10">
    <property type="entry name" value="EF-hand"/>
    <property type="match status" value="1"/>
</dbReference>
<keyword evidence="6" id="KW-1185">Reference proteome</keyword>
<organism evidence="5 6">
    <name type="scientific">Gonapodya prolifera (strain JEL478)</name>
    <name type="common">Monoblepharis prolifera</name>
    <dbReference type="NCBI Taxonomy" id="1344416"/>
    <lineage>
        <taxon>Eukaryota</taxon>
        <taxon>Fungi</taxon>
        <taxon>Fungi incertae sedis</taxon>
        <taxon>Chytridiomycota</taxon>
        <taxon>Chytridiomycota incertae sedis</taxon>
        <taxon>Monoblepharidomycetes</taxon>
        <taxon>Monoblepharidales</taxon>
        <taxon>Gonapodyaceae</taxon>
        <taxon>Gonapodya</taxon>
    </lineage>
</organism>
<feature type="compositionally biased region" description="Low complexity" evidence="2">
    <location>
        <begin position="105"/>
        <end position="141"/>
    </location>
</feature>
<feature type="compositionally biased region" description="Polar residues" evidence="2">
    <location>
        <begin position="83"/>
        <end position="99"/>
    </location>
</feature>
<gene>
    <name evidence="5" type="ORF">M427DRAFT_54189</name>
</gene>
<evidence type="ECO:0000256" key="1">
    <source>
        <dbReference type="ARBA" id="ARBA00022837"/>
    </source>
</evidence>
<feature type="compositionally biased region" description="Polar residues" evidence="2">
    <location>
        <begin position="66"/>
        <end position="75"/>
    </location>
</feature>
<dbReference type="SUPFAM" id="SSF47473">
    <property type="entry name" value="EF-hand"/>
    <property type="match status" value="1"/>
</dbReference>
<feature type="compositionally biased region" description="Pro residues" evidence="2">
    <location>
        <begin position="294"/>
        <end position="311"/>
    </location>
</feature>
<dbReference type="InterPro" id="IPR000261">
    <property type="entry name" value="EH_dom"/>
</dbReference>
<dbReference type="OMA" id="YSNHESE"/>
<dbReference type="PRINTS" id="PR01217">
    <property type="entry name" value="PRICHEXTENSN"/>
</dbReference>
<evidence type="ECO:0000259" key="4">
    <source>
        <dbReference type="PROSITE" id="PS50222"/>
    </source>
</evidence>
<evidence type="ECO:0000313" key="5">
    <source>
        <dbReference type="EMBL" id="KXS17969.1"/>
    </source>
</evidence>
<feature type="compositionally biased region" description="Low complexity" evidence="2">
    <location>
        <begin position="266"/>
        <end position="293"/>
    </location>
</feature>
<dbReference type="InterPro" id="IPR018247">
    <property type="entry name" value="EF_Hand_1_Ca_BS"/>
</dbReference>
<evidence type="ECO:0000256" key="2">
    <source>
        <dbReference type="SAM" id="MobiDB-lite"/>
    </source>
</evidence>
<sequence length="517" mass="52390">MAATEGANPWGVTLRKTGSGVREGAGVAGVAGEGGGEGGAKTATGTGTPFGSPASQRRQAPAEPQRGQTQPQQTDAVVAESLTKPSQLRSKSTSRRNSPAPSPKPASLHSTPTSSPALSPSLPSRSPLLQQSSLPSQTHPLMPSSNPSPSFAHSIAGASIRAAAATQGVTLSPAMEASAARVAVSAAKDAGPGAAWKLATGQKLSRDEEAKVANALGKAVTGEAKRAAAENAPSWANGSTGANGAQEKKEAPPIPTRRPDPPRPPSSNALISSSTPSSASTSTVASLPLGARQAPPPPPPSARPKPPPPPTQTQSLSPSSPSAKPAPAHAPAHISAAGQSASVPAPARPALPPRLPARPSESSFTPFQPDTTRALPDAGPKPPSLPSRDAAAPAPPLPARRGIAAPLVPTPASPPSGGAASGPAPVSAGARARYDELFGKMQRAGKVEGADVVEVWSRSMLEAEELKQVWALSDIDRDGRLTAHEFALGMHIIDDRLRGIPIPSTLSRELRWYGEGR</sequence>
<dbReference type="Pfam" id="PF12763">
    <property type="entry name" value="EH"/>
    <property type="match status" value="1"/>
</dbReference>
<dbReference type="AlphaFoldDB" id="A0A139AMJ4"/>
<dbReference type="PROSITE" id="PS50222">
    <property type="entry name" value="EF_HAND_2"/>
    <property type="match status" value="1"/>
</dbReference>
<reference evidence="5 6" key="1">
    <citation type="journal article" date="2015" name="Genome Biol. Evol.">
        <title>Phylogenomic analyses indicate that early fungi evolved digesting cell walls of algal ancestors of land plants.</title>
        <authorList>
            <person name="Chang Y."/>
            <person name="Wang S."/>
            <person name="Sekimoto S."/>
            <person name="Aerts A.L."/>
            <person name="Choi C."/>
            <person name="Clum A."/>
            <person name="LaButti K.M."/>
            <person name="Lindquist E.A."/>
            <person name="Yee Ngan C."/>
            <person name="Ohm R.A."/>
            <person name="Salamov A.A."/>
            <person name="Grigoriev I.V."/>
            <person name="Spatafora J.W."/>
            <person name="Berbee M.L."/>
        </authorList>
    </citation>
    <scope>NUCLEOTIDE SEQUENCE [LARGE SCALE GENOMIC DNA]</scope>
    <source>
        <strain evidence="5 6">JEL478</strain>
    </source>
</reference>
<feature type="region of interest" description="Disordered" evidence="2">
    <location>
        <begin position="220"/>
        <end position="427"/>
    </location>
</feature>
<dbReference type="InterPro" id="IPR011992">
    <property type="entry name" value="EF-hand-dom_pair"/>
</dbReference>
<feature type="compositionally biased region" description="Basic and acidic residues" evidence="2">
    <location>
        <begin position="246"/>
        <end position="261"/>
    </location>
</feature>
<name>A0A139AMJ4_GONPJ</name>
<dbReference type="STRING" id="1344416.A0A139AMJ4"/>
<dbReference type="PROSITE" id="PS00018">
    <property type="entry name" value="EF_HAND_1"/>
    <property type="match status" value="1"/>
</dbReference>
<evidence type="ECO:0000259" key="3">
    <source>
        <dbReference type="PROSITE" id="PS50031"/>
    </source>
</evidence>
<dbReference type="PROSITE" id="PS50031">
    <property type="entry name" value="EH"/>
    <property type="match status" value="1"/>
</dbReference>
<keyword evidence="1" id="KW-0106">Calcium</keyword>
<dbReference type="EMBL" id="KQ965744">
    <property type="protein sequence ID" value="KXS17969.1"/>
    <property type="molecule type" value="Genomic_DNA"/>
</dbReference>
<dbReference type="Proteomes" id="UP000070544">
    <property type="component" value="Unassembled WGS sequence"/>
</dbReference>
<feature type="compositionally biased region" description="Low complexity" evidence="2">
    <location>
        <begin position="312"/>
        <end position="339"/>
    </location>
</feature>